<evidence type="ECO:0008006" key="4">
    <source>
        <dbReference type="Google" id="ProtNLM"/>
    </source>
</evidence>
<comment type="caution">
    <text evidence="2">The sequence shown here is derived from an EMBL/GenBank/DDBJ whole genome shotgun (WGS) entry which is preliminary data.</text>
</comment>
<dbReference type="AlphaFoldDB" id="A0A5C4QX39"/>
<keyword evidence="1" id="KW-0472">Membrane</keyword>
<feature type="transmembrane region" description="Helical" evidence="1">
    <location>
        <begin position="453"/>
        <end position="475"/>
    </location>
</feature>
<feature type="transmembrane region" description="Helical" evidence="1">
    <location>
        <begin position="224"/>
        <end position="240"/>
    </location>
</feature>
<dbReference type="EMBL" id="VDFY01000106">
    <property type="protein sequence ID" value="TNH30553.1"/>
    <property type="molecule type" value="Genomic_DNA"/>
</dbReference>
<keyword evidence="3" id="KW-1185">Reference proteome</keyword>
<evidence type="ECO:0000313" key="3">
    <source>
        <dbReference type="Proteomes" id="UP000306145"/>
    </source>
</evidence>
<protein>
    <recommendedName>
        <fullName evidence="4">Oligosaccharide repeat unit polymerase</fullName>
    </recommendedName>
</protein>
<feature type="transmembrane region" description="Helical" evidence="1">
    <location>
        <begin position="77"/>
        <end position="95"/>
    </location>
</feature>
<keyword evidence="1" id="KW-1133">Transmembrane helix</keyword>
<accession>A0A5C4QX39</accession>
<proteinExistence type="predicted"/>
<feature type="transmembrane region" description="Helical" evidence="1">
    <location>
        <begin position="397"/>
        <end position="417"/>
    </location>
</feature>
<feature type="transmembrane region" description="Helical" evidence="1">
    <location>
        <begin position="151"/>
        <end position="171"/>
    </location>
</feature>
<feature type="transmembrane region" description="Helical" evidence="1">
    <location>
        <begin position="191"/>
        <end position="212"/>
    </location>
</feature>
<feature type="transmembrane region" description="Helical" evidence="1">
    <location>
        <begin position="274"/>
        <end position="295"/>
    </location>
</feature>
<name>A0A5C4QX39_9ACTN</name>
<reference evidence="2 3" key="1">
    <citation type="submission" date="2019-06" db="EMBL/GenBank/DDBJ databases">
        <title>Micromonospora ordensis sp. nov., isolated from deep marine sediment.</title>
        <authorList>
            <person name="Veyisoglu A."/>
            <person name="Carro L."/>
            <person name="Klenk H.-P."/>
            <person name="Sahin N."/>
        </authorList>
    </citation>
    <scope>NUCLEOTIDE SEQUENCE [LARGE SCALE GENOMIC DNA]</scope>
    <source>
        <strain evidence="2 3">S2509</strain>
    </source>
</reference>
<evidence type="ECO:0000313" key="2">
    <source>
        <dbReference type="EMBL" id="TNH30553.1"/>
    </source>
</evidence>
<gene>
    <name evidence="2" type="ORF">FHG89_06640</name>
</gene>
<organism evidence="2 3">
    <name type="scientific">Micromonospora orduensis</name>
    <dbReference type="NCBI Taxonomy" id="1420891"/>
    <lineage>
        <taxon>Bacteria</taxon>
        <taxon>Bacillati</taxon>
        <taxon>Actinomycetota</taxon>
        <taxon>Actinomycetes</taxon>
        <taxon>Micromonosporales</taxon>
        <taxon>Micromonosporaceae</taxon>
        <taxon>Micromonospora</taxon>
    </lineage>
</organism>
<feature type="transmembrane region" description="Helical" evidence="1">
    <location>
        <begin position="46"/>
        <end position="65"/>
    </location>
</feature>
<evidence type="ECO:0000256" key="1">
    <source>
        <dbReference type="SAM" id="Phobius"/>
    </source>
</evidence>
<keyword evidence="1" id="KW-0812">Transmembrane</keyword>
<sequence>MIFQKYLTVGLWVAAAAVVVPIFVVNPAAGVVAAFAAVAVIAARSALWLAVCSAAWALVFLAVITVPGPYDSPAGRAVIPVLGVFVGCFLAAWYAGRWLAGRGRPAVAEPPKAQPLWWIQPAGRDRAFDPAIVEASRQPRPTLRWPSDRRLTGFLLVVLAIAIVGGALKFHGAVPPLFADNPDVARAELGLRSNIVVGLLAEAWTLGMAISLLRVLNGRSEARWRYLLLVVVFTFGAALGASKNSVLVGIVPALVAALSTRRESGGMSVRQRQIAALVVVLVGLGVVGGAVYLGGQRTLAGTGTFEDQFRAQYGGNPISTSVGSLDLSLSSSVETFGRLWEHRDEYEPAWGRYSLTFTGSVGERLLGPVDLYQITGGLSQPFYMNTATFVAVPLMDFGPVGAAVALVLTGLVVGFAERRLSEVPSPAHHIGRAFLIYYATFGVYEFYPVIQPFWLSLVPGIIAFYLVSNPSRLALPAWPKLVMPTWKR</sequence>
<feature type="transmembrane region" description="Helical" evidence="1">
    <location>
        <begin position="12"/>
        <end position="39"/>
    </location>
</feature>
<dbReference type="Proteomes" id="UP000306145">
    <property type="component" value="Unassembled WGS sequence"/>
</dbReference>
<dbReference type="RefSeq" id="WP_139583475.1">
    <property type="nucleotide sequence ID" value="NZ_VDFY01000106.1"/>
</dbReference>
<dbReference type="OrthoDB" id="3331972at2"/>